<gene>
    <name evidence="1" type="ORF">NLG97_g3890</name>
</gene>
<comment type="caution">
    <text evidence="1">The sequence shown here is derived from an EMBL/GenBank/DDBJ whole genome shotgun (WGS) entry which is preliminary data.</text>
</comment>
<keyword evidence="2" id="KW-1185">Reference proteome</keyword>
<proteinExistence type="predicted"/>
<reference evidence="1" key="1">
    <citation type="submission" date="2022-07" db="EMBL/GenBank/DDBJ databases">
        <title>Genome Sequence of Lecanicillium saksenae.</title>
        <authorList>
            <person name="Buettner E."/>
        </authorList>
    </citation>
    <scope>NUCLEOTIDE SEQUENCE</scope>
    <source>
        <strain evidence="1">VT-O1</strain>
    </source>
</reference>
<dbReference type="Proteomes" id="UP001148737">
    <property type="component" value="Unassembled WGS sequence"/>
</dbReference>
<evidence type="ECO:0000313" key="1">
    <source>
        <dbReference type="EMBL" id="KAJ3494728.1"/>
    </source>
</evidence>
<organism evidence="1 2">
    <name type="scientific">Lecanicillium saksenae</name>
    <dbReference type="NCBI Taxonomy" id="468837"/>
    <lineage>
        <taxon>Eukaryota</taxon>
        <taxon>Fungi</taxon>
        <taxon>Dikarya</taxon>
        <taxon>Ascomycota</taxon>
        <taxon>Pezizomycotina</taxon>
        <taxon>Sordariomycetes</taxon>
        <taxon>Hypocreomycetidae</taxon>
        <taxon>Hypocreales</taxon>
        <taxon>Cordycipitaceae</taxon>
        <taxon>Lecanicillium</taxon>
    </lineage>
</organism>
<protein>
    <submittedName>
        <fullName evidence="1">Uncharacterized protein</fullName>
    </submittedName>
</protein>
<evidence type="ECO:0000313" key="2">
    <source>
        <dbReference type="Proteomes" id="UP001148737"/>
    </source>
</evidence>
<dbReference type="EMBL" id="JANAKD010000349">
    <property type="protein sequence ID" value="KAJ3494728.1"/>
    <property type="molecule type" value="Genomic_DNA"/>
</dbReference>
<sequence>MAATTNDGNSSAQVESPPTPFRIMNFGVPGMVQASMPQLLGWAINGYAPLMLVLGLLAGARSYMYNILGLLEKHFTTELHVKHSTLSYDMLMAWVYSHGLNNLARSRLVRVDDSGPNMQSQCDGEENPIWFAPGDGSFFFRFQGTVLYYKSYTTTKAYHDEEHIIIKCIGRSGNVLKTFMEECRREYSRQNQNMTNIFEHRGEFWQKKATKRARALSSVIIPEQLKQVLVEDLKKFQDADNCAKHRERDIPYRRGYLLYGPPGTGKSSLTSAIAGQCGLDIFIIDIPCINDTQLKELFRKLPRRCIVLLEDIDAVGADRDEDGAEQQGQKHRLSPSGLLNAIDGVAAQQGRLLIMTTNHKEKLDPALIRPGRIDLNLELTYADAKATANLFEFMYKPVGGAAPLSKAESVAIERAAHEFAAIVPEHKFTVAEIMAHIRQNWESPEMAVKDGPEWVKKVLMEKEDRFDKNISSGTSPTAREAVEEKQRDCRRSEISPSSNPSISKKEIFSATKRKPASNRNKKKGWMVDEIEWLWVSQDTQVQNDIPRNKNRRNLPGAACSTPPPSPCEENHRDMAFEECFPCICRASPRLPVQGIGSFGWPFASTFPDSWRSDSMDDCRTDSSEGLSEGLFMVRPKRLPAGVSRTVSYESCPGLASASQTSFAQTDSFDSPASGSRATPGGRHDEETRRKVQEWRYWSDSMSVSIQDLLPIEDADDKLQGHGANN</sequence>
<name>A0ACC1R042_9HYPO</name>
<accession>A0ACC1R042</accession>